<keyword evidence="16 20" id="KW-0472">Membrane</keyword>
<feature type="domain" description="Protein kinase" evidence="21">
    <location>
        <begin position="677"/>
        <end position="954"/>
    </location>
</feature>
<dbReference type="Gene3D" id="3.80.10.10">
    <property type="entry name" value="Ribonuclease Inhibitor"/>
    <property type="match status" value="4"/>
</dbReference>
<evidence type="ECO:0000256" key="17">
    <source>
        <dbReference type="ARBA" id="ARBA00023170"/>
    </source>
</evidence>
<dbReference type="FunFam" id="3.80.10.10:FF:000215">
    <property type="entry name" value="Receptor-like protein kinase HSL1"/>
    <property type="match status" value="1"/>
</dbReference>
<evidence type="ECO:0000256" key="13">
    <source>
        <dbReference type="ARBA" id="ARBA00022777"/>
    </source>
</evidence>
<dbReference type="Pfam" id="PF08263">
    <property type="entry name" value="LRRNT_2"/>
    <property type="match status" value="1"/>
</dbReference>
<dbReference type="SUPFAM" id="SSF56112">
    <property type="entry name" value="Protein kinase-like (PK-like)"/>
    <property type="match status" value="1"/>
</dbReference>
<dbReference type="SMART" id="SM00220">
    <property type="entry name" value="S_TKc"/>
    <property type="match status" value="1"/>
</dbReference>
<dbReference type="InterPro" id="IPR017441">
    <property type="entry name" value="Protein_kinase_ATP_BS"/>
</dbReference>
<dbReference type="CDD" id="cd14066">
    <property type="entry name" value="STKc_IRAK"/>
    <property type="match status" value="1"/>
</dbReference>
<dbReference type="Proteomes" id="UP000265566">
    <property type="component" value="Chromosome 4"/>
</dbReference>
<dbReference type="EMBL" id="PSQE01000004">
    <property type="protein sequence ID" value="RHN59754.1"/>
    <property type="molecule type" value="Genomic_DNA"/>
</dbReference>
<evidence type="ECO:0000256" key="7">
    <source>
        <dbReference type="ARBA" id="ARBA00022614"/>
    </source>
</evidence>
<evidence type="ECO:0000256" key="6">
    <source>
        <dbReference type="ARBA" id="ARBA00022553"/>
    </source>
</evidence>
<dbReference type="GO" id="GO:0004674">
    <property type="term" value="F:protein serine/threonine kinase activity"/>
    <property type="evidence" value="ECO:0007669"/>
    <property type="project" value="UniProtKB-KW"/>
</dbReference>
<dbReference type="Gene3D" id="3.30.200.20">
    <property type="entry name" value="Phosphorylase Kinase, domain 1"/>
    <property type="match status" value="1"/>
</dbReference>
<dbReference type="Gramene" id="rna21866">
    <property type="protein sequence ID" value="RHN59754.1"/>
    <property type="gene ID" value="gene21866"/>
</dbReference>
<evidence type="ECO:0000256" key="19">
    <source>
        <dbReference type="PROSITE-ProRule" id="PRU10141"/>
    </source>
</evidence>
<feature type="transmembrane region" description="Helical" evidence="20">
    <location>
        <begin position="617"/>
        <end position="636"/>
    </location>
</feature>
<dbReference type="InterPro" id="IPR032675">
    <property type="entry name" value="LRR_dom_sf"/>
</dbReference>
<dbReference type="OrthoDB" id="676979at2759"/>
<keyword evidence="8 22" id="KW-0808">Transferase</keyword>
<dbReference type="GO" id="GO:1905393">
    <property type="term" value="P:plant organ formation"/>
    <property type="evidence" value="ECO:0007669"/>
    <property type="project" value="UniProtKB-ARBA"/>
</dbReference>
<feature type="transmembrane region" description="Helical" evidence="20">
    <location>
        <begin position="7"/>
        <end position="25"/>
    </location>
</feature>
<dbReference type="Pfam" id="PF00560">
    <property type="entry name" value="LRR_1"/>
    <property type="match status" value="6"/>
</dbReference>
<dbReference type="GO" id="GO:0005886">
    <property type="term" value="C:plasma membrane"/>
    <property type="evidence" value="ECO:0007669"/>
    <property type="project" value="UniProtKB-SubCell"/>
</dbReference>
<keyword evidence="7" id="KW-0433">Leucine-rich repeat</keyword>
<evidence type="ECO:0000256" key="1">
    <source>
        <dbReference type="ARBA" id="ARBA00004162"/>
    </source>
</evidence>
<evidence type="ECO:0000256" key="3">
    <source>
        <dbReference type="ARBA" id="ARBA00022473"/>
    </source>
</evidence>
<keyword evidence="5" id="KW-0723">Serine/threonine-protein kinase</keyword>
<evidence type="ECO:0000256" key="5">
    <source>
        <dbReference type="ARBA" id="ARBA00022527"/>
    </source>
</evidence>
<dbReference type="InterPro" id="IPR011009">
    <property type="entry name" value="Kinase-like_dom_sf"/>
</dbReference>
<dbReference type="PANTHER" id="PTHR48056:SF20">
    <property type="entry name" value="PROTEIN KINASE DOMAIN-CONTAINING PROTEIN"/>
    <property type="match status" value="1"/>
</dbReference>
<dbReference type="Pfam" id="PF12799">
    <property type="entry name" value="LRR_4"/>
    <property type="match status" value="1"/>
</dbReference>
<accession>A0A396I687</accession>
<sequence length="970" mass="107649">MAKISKFFQFFNFISILLLTSHYIFPPCMSLTNETQALLDFKSHLNDSLNTLASWNESKSPCNFLGITCDPRNLKVREISLDGDSLSGEIFPSITTLDSLEVLSLPSNSISGKIPSEVTKFINLRVLNLSGNELIGAIPDLSGLKNLRVLDLSANYFSGRFPSWIGNLTGLVSLGLGENLYTESVIPESLGDLKNLTWLYLGGSHLKGEIPESIYEMEALKTLDLSRNKLSGKISRSILKLKNVSKIELFSNNLTGEIPEELANLTNLQEIDLSANKFFGKLPKQIGEMKNLVVFQLYDNSFSGQIPAGFGKMENLTGFSVYRNSFNGTIPEDFGRFSPLKSIDISENQFSGFFPKYLCEKRKLTLLLALQNNFSGNFSESYASCKSLERLRISNNSLSGKIPKGVWSLPNAKIIDLGFNNFSGEVSSEIGYSTNLSEIVLMNNKFSGKVPSEIGKLVNLEKLYLSNNNFSGDIPREIGLLKQLSTLHLEENSLTGVIPKELGHCSRLVDLNLALNSLSGNIPNSVSLMSSLNSLNLSRNKLTGTIPDNLEKMKLSSVDFSQNSLSGGIPFGILIIGGEKAFVGNKELCVEQIPKTSMNSDLKICDKDHGHRRGVFAYKYFLLFFIAVIFAAAIVIHRCMKNRKEKNLQKGEKEASQKWKQASFHQVDIDADEVSHLDDDNLIGYGGTGKVYRVKLKKTGIVVAVKQLEKGYGVKILAAEMEILAKIRHKNILKLYACFLKGGSNLLVFEYMPNGNLFQALHREVKDEMVTFDWNQRYKIALGGAKGICYLHHDCSPPVIHRDIKSSNILLDANYEAKIADFGVARFAEKSQMGYSVFAGTHGYIAPELAYTTEITEKSDVYSFGVVLLELVSGREPVEEEYGEAKDIVHWVMSNLNDRESVLSILDGRVASTHCVEDMIKVLKIGIKCTTKLPTLRPTMRDVVKMLVDSEPCKKKSKPCGFEKNAGSFD</sequence>
<dbReference type="FunFam" id="1.10.510.10:FF:000632">
    <property type="entry name" value="leucine-rich repeat receptor-like protein kinase TDR"/>
    <property type="match status" value="1"/>
</dbReference>
<keyword evidence="18" id="KW-0325">Glycoprotein</keyword>
<keyword evidence="6" id="KW-0597">Phosphoprotein</keyword>
<dbReference type="PROSITE" id="PS00108">
    <property type="entry name" value="PROTEIN_KINASE_ST"/>
    <property type="match status" value="1"/>
</dbReference>
<keyword evidence="10" id="KW-0732">Signal</keyword>
<comment type="caution">
    <text evidence="22">The sequence shown here is derived from an EMBL/GenBank/DDBJ whole genome shotgun (WGS) entry which is preliminary data.</text>
</comment>
<keyword evidence="4" id="KW-1003">Cell membrane</keyword>
<dbReference type="GO" id="GO:0048608">
    <property type="term" value="P:reproductive structure development"/>
    <property type="evidence" value="ECO:0007669"/>
    <property type="project" value="UniProtKB-ARBA"/>
</dbReference>
<dbReference type="FunFam" id="3.80.10.10:FF:000383">
    <property type="entry name" value="Leucine-rich repeat receptor protein kinase EMS1"/>
    <property type="match status" value="1"/>
</dbReference>
<feature type="binding site" evidence="19">
    <location>
        <position position="706"/>
    </location>
    <ligand>
        <name>ATP</name>
        <dbReference type="ChEBI" id="CHEBI:30616"/>
    </ligand>
</feature>
<dbReference type="GO" id="GO:0005524">
    <property type="term" value="F:ATP binding"/>
    <property type="evidence" value="ECO:0007669"/>
    <property type="project" value="UniProtKB-UniRule"/>
</dbReference>
<dbReference type="PRINTS" id="PR00019">
    <property type="entry name" value="LEURICHRPT"/>
</dbReference>
<keyword evidence="13" id="KW-0418">Kinase</keyword>
<dbReference type="PROSITE" id="PS50011">
    <property type="entry name" value="PROTEIN_KINASE_DOM"/>
    <property type="match status" value="1"/>
</dbReference>
<dbReference type="Pfam" id="PF13855">
    <property type="entry name" value="LRR_8"/>
    <property type="match status" value="1"/>
</dbReference>
<evidence type="ECO:0000256" key="20">
    <source>
        <dbReference type="SAM" id="Phobius"/>
    </source>
</evidence>
<dbReference type="InterPro" id="IPR000719">
    <property type="entry name" value="Prot_kinase_dom"/>
</dbReference>
<evidence type="ECO:0000259" key="21">
    <source>
        <dbReference type="PROSITE" id="PS50011"/>
    </source>
</evidence>
<evidence type="ECO:0000256" key="14">
    <source>
        <dbReference type="ARBA" id="ARBA00022840"/>
    </source>
</evidence>
<dbReference type="GO" id="GO:0048367">
    <property type="term" value="P:shoot system development"/>
    <property type="evidence" value="ECO:0007669"/>
    <property type="project" value="UniProtKB-ARBA"/>
</dbReference>
<dbReference type="Gene3D" id="1.10.510.10">
    <property type="entry name" value="Transferase(Phosphotransferase) domain 1"/>
    <property type="match status" value="1"/>
</dbReference>
<dbReference type="GO" id="GO:0009791">
    <property type="term" value="P:post-embryonic development"/>
    <property type="evidence" value="ECO:0007669"/>
    <property type="project" value="UniProtKB-ARBA"/>
</dbReference>
<comment type="similarity">
    <text evidence="2">Belongs to the protein kinase superfamily. Ser/Thr protein kinase family.</text>
</comment>
<keyword evidence="14 19" id="KW-0067">ATP-binding</keyword>
<dbReference type="SUPFAM" id="SSF52047">
    <property type="entry name" value="RNI-like"/>
    <property type="match status" value="1"/>
</dbReference>
<dbReference type="InterPro" id="IPR003591">
    <property type="entry name" value="Leu-rich_rpt_typical-subtyp"/>
</dbReference>
<evidence type="ECO:0000256" key="8">
    <source>
        <dbReference type="ARBA" id="ARBA00022679"/>
    </source>
</evidence>
<name>A0A396I687_MEDTR</name>
<evidence type="ECO:0000256" key="9">
    <source>
        <dbReference type="ARBA" id="ARBA00022692"/>
    </source>
</evidence>
<keyword evidence="11" id="KW-0677">Repeat</keyword>
<proteinExistence type="inferred from homology"/>
<evidence type="ECO:0000256" key="4">
    <source>
        <dbReference type="ARBA" id="ARBA00022475"/>
    </source>
</evidence>
<protein>
    <recommendedName>
        <fullName evidence="21">Protein kinase domain-containing protein</fullName>
    </recommendedName>
</protein>
<evidence type="ECO:0000256" key="11">
    <source>
        <dbReference type="ARBA" id="ARBA00022737"/>
    </source>
</evidence>
<dbReference type="InterPro" id="IPR025875">
    <property type="entry name" value="Leu-rich_rpt_4"/>
</dbReference>
<evidence type="ECO:0000256" key="12">
    <source>
        <dbReference type="ARBA" id="ARBA00022741"/>
    </source>
</evidence>
<gene>
    <name evidence="22" type="ORF">MtrunA17_Chr4g0017251</name>
</gene>
<evidence type="ECO:0000256" key="15">
    <source>
        <dbReference type="ARBA" id="ARBA00022989"/>
    </source>
</evidence>
<keyword evidence="17" id="KW-0675">Receptor</keyword>
<dbReference type="InterPro" id="IPR001611">
    <property type="entry name" value="Leu-rich_rpt"/>
</dbReference>
<keyword evidence="12 19" id="KW-0547">Nucleotide-binding</keyword>
<dbReference type="AlphaFoldDB" id="A0A396I687"/>
<keyword evidence="3" id="KW-0217">Developmental protein</keyword>
<keyword evidence="15 20" id="KW-1133">Transmembrane helix</keyword>
<dbReference type="FunFam" id="3.80.10.10:FF:000234">
    <property type="entry name" value="Probable inactive receptor kinase RLK902"/>
    <property type="match status" value="1"/>
</dbReference>
<keyword evidence="9 20" id="KW-0812">Transmembrane</keyword>
<dbReference type="InterPro" id="IPR050647">
    <property type="entry name" value="Plant_LRR-RLKs"/>
</dbReference>
<dbReference type="PROSITE" id="PS00107">
    <property type="entry name" value="PROTEIN_KINASE_ATP"/>
    <property type="match status" value="1"/>
</dbReference>
<dbReference type="Pfam" id="PF00069">
    <property type="entry name" value="Pkinase"/>
    <property type="match status" value="1"/>
</dbReference>
<comment type="subcellular location">
    <subcellularLocation>
        <location evidence="1">Cell membrane</location>
        <topology evidence="1">Single-pass membrane protein</topology>
    </subcellularLocation>
</comment>
<evidence type="ECO:0000256" key="18">
    <source>
        <dbReference type="ARBA" id="ARBA00023180"/>
    </source>
</evidence>
<evidence type="ECO:0000256" key="16">
    <source>
        <dbReference type="ARBA" id="ARBA00023136"/>
    </source>
</evidence>
<dbReference type="SUPFAM" id="SSF52058">
    <property type="entry name" value="L domain-like"/>
    <property type="match status" value="1"/>
</dbReference>
<evidence type="ECO:0000313" key="22">
    <source>
        <dbReference type="EMBL" id="RHN59754.1"/>
    </source>
</evidence>
<evidence type="ECO:0000256" key="10">
    <source>
        <dbReference type="ARBA" id="ARBA00022729"/>
    </source>
</evidence>
<evidence type="ECO:0000256" key="2">
    <source>
        <dbReference type="ARBA" id="ARBA00008684"/>
    </source>
</evidence>
<dbReference type="SMART" id="SM00369">
    <property type="entry name" value="LRR_TYP"/>
    <property type="match status" value="6"/>
</dbReference>
<dbReference type="InterPro" id="IPR013210">
    <property type="entry name" value="LRR_N_plant-typ"/>
</dbReference>
<reference evidence="22" key="1">
    <citation type="journal article" date="2018" name="Nat. Plants">
        <title>Whole-genome landscape of Medicago truncatula symbiotic genes.</title>
        <authorList>
            <person name="Pecrix Y."/>
            <person name="Gamas P."/>
            <person name="Carrere S."/>
        </authorList>
    </citation>
    <scope>NUCLEOTIDE SEQUENCE</scope>
    <source>
        <tissue evidence="22">Leaves</tissue>
    </source>
</reference>
<organism evidence="22">
    <name type="scientific">Medicago truncatula</name>
    <name type="common">Barrel medic</name>
    <name type="synonym">Medicago tribuloides</name>
    <dbReference type="NCBI Taxonomy" id="3880"/>
    <lineage>
        <taxon>Eukaryota</taxon>
        <taxon>Viridiplantae</taxon>
        <taxon>Streptophyta</taxon>
        <taxon>Embryophyta</taxon>
        <taxon>Tracheophyta</taxon>
        <taxon>Spermatophyta</taxon>
        <taxon>Magnoliopsida</taxon>
        <taxon>eudicotyledons</taxon>
        <taxon>Gunneridae</taxon>
        <taxon>Pentapetalae</taxon>
        <taxon>rosids</taxon>
        <taxon>fabids</taxon>
        <taxon>Fabales</taxon>
        <taxon>Fabaceae</taxon>
        <taxon>Papilionoideae</taxon>
        <taxon>50 kb inversion clade</taxon>
        <taxon>NPAAA clade</taxon>
        <taxon>Hologalegina</taxon>
        <taxon>IRL clade</taxon>
        <taxon>Trifolieae</taxon>
        <taxon>Medicago</taxon>
    </lineage>
</organism>
<dbReference type="PROSITE" id="PS51450">
    <property type="entry name" value="LRR"/>
    <property type="match status" value="2"/>
</dbReference>
<dbReference type="InterPro" id="IPR008271">
    <property type="entry name" value="Ser/Thr_kinase_AS"/>
</dbReference>
<dbReference type="PANTHER" id="PTHR48056">
    <property type="entry name" value="LRR RECEPTOR-LIKE SERINE/THREONINE-PROTEIN KINASE-RELATED"/>
    <property type="match status" value="1"/>
</dbReference>